<evidence type="ECO:0000256" key="4">
    <source>
        <dbReference type="ARBA" id="ARBA00012546"/>
    </source>
</evidence>
<dbReference type="AlphaFoldDB" id="A0A1G5QD54"/>
<dbReference type="Gene3D" id="1.10.2020.10">
    <property type="entry name" value="uronate isomerase, domain 2, chain A"/>
    <property type="match status" value="1"/>
</dbReference>
<evidence type="ECO:0000256" key="6">
    <source>
        <dbReference type="ARBA" id="ARBA00023235"/>
    </source>
</evidence>
<protein>
    <recommendedName>
        <fullName evidence="5 7">Uronate isomerase</fullName>
        <ecNumber evidence="4 7">5.3.1.12</ecNumber>
    </recommendedName>
    <alternativeName>
        <fullName evidence="7">Glucuronate isomerase</fullName>
    </alternativeName>
    <alternativeName>
        <fullName evidence="7">Uronic isomerase</fullName>
    </alternativeName>
</protein>
<dbReference type="PANTHER" id="PTHR30068:SF4">
    <property type="entry name" value="URONATE ISOMERASE"/>
    <property type="match status" value="1"/>
</dbReference>
<dbReference type="OrthoDB" id="9766564at2"/>
<dbReference type="InterPro" id="IPR032466">
    <property type="entry name" value="Metal_Hydrolase"/>
</dbReference>
<dbReference type="EMBL" id="FMWJ01000005">
    <property type="protein sequence ID" value="SCZ59825.1"/>
    <property type="molecule type" value="Genomic_DNA"/>
</dbReference>
<dbReference type="InterPro" id="IPR003766">
    <property type="entry name" value="Uronate_isomerase"/>
</dbReference>
<dbReference type="GO" id="GO:0042840">
    <property type="term" value="P:D-glucuronate catabolic process"/>
    <property type="evidence" value="ECO:0007669"/>
    <property type="project" value="TreeGrafter"/>
</dbReference>
<dbReference type="Gene3D" id="3.20.20.140">
    <property type="entry name" value="Metal-dependent hydrolases"/>
    <property type="match status" value="1"/>
</dbReference>
<evidence type="ECO:0000256" key="3">
    <source>
        <dbReference type="ARBA" id="ARBA00008397"/>
    </source>
</evidence>
<dbReference type="NCBIfam" id="NF002794">
    <property type="entry name" value="PRK02925.1"/>
    <property type="match status" value="1"/>
</dbReference>
<comment type="catalytic activity">
    <reaction evidence="7">
        <text>aldehydo-D-galacturonate = keto-D-tagaturonate</text>
        <dbReference type="Rhea" id="RHEA:27702"/>
        <dbReference type="ChEBI" id="CHEBI:12952"/>
        <dbReference type="ChEBI" id="CHEBI:17886"/>
    </reaction>
</comment>
<keyword evidence="6 7" id="KW-0413">Isomerase</keyword>
<comment type="similarity">
    <text evidence="3 7">Belongs to the metallo-dependent hydrolases superfamily. Uronate isomerase family.</text>
</comment>
<keyword evidence="9" id="KW-1185">Reference proteome</keyword>
<dbReference type="RefSeq" id="WP_049583945.1">
    <property type="nucleotide sequence ID" value="NZ_CAWQXX010000046.1"/>
</dbReference>
<evidence type="ECO:0000256" key="1">
    <source>
        <dbReference type="ARBA" id="ARBA00001165"/>
    </source>
</evidence>
<dbReference type="PANTHER" id="PTHR30068">
    <property type="entry name" value="URONATE ISOMERASE"/>
    <property type="match status" value="1"/>
</dbReference>
<evidence type="ECO:0000256" key="7">
    <source>
        <dbReference type="HAMAP-Rule" id="MF_00675"/>
    </source>
</evidence>
<gene>
    <name evidence="7" type="primary">uxaC</name>
    <name evidence="8" type="ORF">SAMN02982990_01491</name>
</gene>
<reference evidence="9" key="1">
    <citation type="submission" date="2016-10" db="EMBL/GenBank/DDBJ databases">
        <authorList>
            <person name="Varghese N."/>
            <person name="Submissions S."/>
        </authorList>
    </citation>
    <scope>NUCLEOTIDE SEQUENCE [LARGE SCALE GENOMIC DNA]</scope>
    <source>
        <strain evidence="9">ATCC 29999</strain>
    </source>
</reference>
<dbReference type="EC" id="5.3.1.12" evidence="4 7"/>
<dbReference type="GeneID" id="45656859"/>
<comment type="catalytic activity">
    <reaction evidence="1 7">
        <text>D-glucuronate = D-fructuronate</text>
        <dbReference type="Rhea" id="RHEA:13049"/>
        <dbReference type="ChEBI" id="CHEBI:58720"/>
        <dbReference type="ChEBI" id="CHEBI:59863"/>
        <dbReference type="EC" id="5.3.1.12"/>
    </reaction>
</comment>
<dbReference type="SUPFAM" id="SSF51556">
    <property type="entry name" value="Metallo-dependent hydrolases"/>
    <property type="match status" value="1"/>
</dbReference>
<evidence type="ECO:0000256" key="2">
    <source>
        <dbReference type="ARBA" id="ARBA00004892"/>
    </source>
</evidence>
<dbReference type="GO" id="GO:0008880">
    <property type="term" value="F:glucuronate isomerase activity"/>
    <property type="evidence" value="ECO:0007669"/>
    <property type="project" value="UniProtKB-UniRule"/>
</dbReference>
<dbReference type="GO" id="GO:0019698">
    <property type="term" value="P:D-galacturonate catabolic process"/>
    <property type="evidence" value="ECO:0007669"/>
    <property type="project" value="TreeGrafter"/>
</dbReference>
<evidence type="ECO:0000313" key="8">
    <source>
        <dbReference type="EMBL" id="SCZ59825.1"/>
    </source>
</evidence>
<organism evidence="8 9">
    <name type="scientific">Photorhabdus luminescens</name>
    <name type="common">Xenorhabdus luminescens</name>
    <dbReference type="NCBI Taxonomy" id="29488"/>
    <lineage>
        <taxon>Bacteria</taxon>
        <taxon>Pseudomonadati</taxon>
        <taxon>Pseudomonadota</taxon>
        <taxon>Gammaproteobacteria</taxon>
        <taxon>Enterobacterales</taxon>
        <taxon>Morganellaceae</taxon>
        <taxon>Photorhabdus</taxon>
    </lineage>
</organism>
<dbReference type="UniPathway" id="UPA00246"/>
<proteinExistence type="inferred from homology"/>
<dbReference type="HAMAP" id="MF_00675">
    <property type="entry name" value="UxaC"/>
    <property type="match status" value="1"/>
</dbReference>
<dbReference type="Proteomes" id="UP000183223">
    <property type="component" value="Unassembled WGS sequence"/>
</dbReference>
<accession>A0A1G5QD54</accession>
<evidence type="ECO:0000256" key="5">
    <source>
        <dbReference type="ARBA" id="ARBA00020555"/>
    </source>
</evidence>
<evidence type="ECO:0000313" key="9">
    <source>
        <dbReference type="Proteomes" id="UP000183223"/>
    </source>
</evidence>
<dbReference type="Pfam" id="PF02614">
    <property type="entry name" value="UxaC"/>
    <property type="match status" value="1"/>
</dbReference>
<comment type="pathway">
    <text evidence="2 7">Carbohydrate metabolism; pentose and glucuronate interconversion.</text>
</comment>
<dbReference type="STRING" id="29488.KS18_17670"/>
<sequence length="474" mass="54202">MKNFMCEDFLLNSETARQLYHEHAADMPIYDYHCHLNPREIAENRRFDNLGQIWLAGDHYKWRAMRCAGIDESLITGKQACDYEKYQAWAKTVPLTLGNPLYHWTHLELRRPFGITGKLFGPQTADEIWHQCNEKLATPEFSARGIMQQMNVRMVGTTDDPVDSLQYHRQIATDESFDIEILPSWRPDRVFKIELVGFVDYIKQLEAVADVSIAAFADVLNALERRLEHFAAHGCRVADHGIENLRYAPIPNEAVLDSILQKRRAGGTLSDLEIAQYTTAILVWLGRQYAARGWVMQMHIGAIRNNNTRMFRLLGADSGFDSIGDNNIAWPLSRLLDSMDVTNELPKTILYCLNPRDNEVIATMAGNFHGGGIAGKVQFGSGWWFNDQKDGMLRQLEQLSQLGLLSQFVGMLTDSRSFLSYTRHEYFRRILCNLLGKWAEQGEIPNNKAMLGQMVEDICFNNARRYFALPGENL</sequence>
<name>A0A1G5QD54_PHOLU</name>